<gene>
    <name evidence="2" type="ORF">FCC1311_049512</name>
</gene>
<dbReference type="PANTHER" id="PTHR31827">
    <property type="entry name" value="EMB|CAB89363.1"/>
    <property type="match status" value="1"/>
</dbReference>
<proteinExistence type="predicted"/>
<dbReference type="Proteomes" id="UP000241890">
    <property type="component" value="Unassembled WGS sequence"/>
</dbReference>
<keyword evidence="3" id="KW-1185">Reference proteome</keyword>
<evidence type="ECO:0000313" key="3">
    <source>
        <dbReference type="Proteomes" id="UP000241890"/>
    </source>
</evidence>
<name>A0A2R5GCM2_9STRA</name>
<accession>A0A2R5GCM2</accession>
<protein>
    <submittedName>
        <fullName evidence="2">Uncharacterized protein</fullName>
    </submittedName>
</protein>
<dbReference type="AlphaFoldDB" id="A0A2R5GCM2"/>
<evidence type="ECO:0000256" key="1">
    <source>
        <dbReference type="SAM" id="MobiDB-lite"/>
    </source>
</evidence>
<dbReference type="InParanoid" id="A0A2R5GCM2"/>
<dbReference type="OrthoDB" id="94245at2759"/>
<feature type="compositionally biased region" description="Basic residues" evidence="1">
    <location>
        <begin position="106"/>
        <end position="115"/>
    </location>
</feature>
<comment type="caution">
    <text evidence="2">The sequence shown here is derived from an EMBL/GenBank/DDBJ whole genome shotgun (WGS) entry which is preliminary data.</text>
</comment>
<feature type="region of interest" description="Disordered" evidence="1">
    <location>
        <begin position="78"/>
        <end position="123"/>
    </location>
</feature>
<evidence type="ECO:0000313" key="2">
    <source>
        <dbReference type="EMBL" id="GBG28730.1"/>
    </source>
</evidence>
<dbReference type="EMBL" id="BEYU01000047">
    <property type="protein sequence ID" value="GBG28730.1"/>
    <property type="molecule type" value="Genomic_DNA"/>
</dbReference>
<reference evidence="2 3" key="1">
    <citation type="submission" date="2017-12" db="EMBL/GenBank/DDBJ databases">
        <title>Sequencing, de novo assembly and annotation of complete genome of a new Thraustochytrid species, strain FCC1311.</title>
        <authorList>
            <person name="Sedici K."/>
            <person name="Godart F."/>
            <person name="Aiese Cigliano R."/>
            <person name="Sanseverino W."/>
            <person name="Barakat M."/>
            <person name="Ortet P."/>
            <person name="Marechal E."/>
            <person name="Cagnac O."/>
            <person name="Amato A."/>
        </authorList>
    </citation>
    <scope>NUCLEOTIDE SEQUENCE [LARGE SCALE GENOMIC DNA]</scope>
</reference>
<feature type="compositionally biased region" description="Low complexity" evidence="1">
    <location>
        <begin position="78"/>
        <end position="105"/>
    </location>
</feature>
<sequence>MPARASSKVVTLSAEKIKLETPVWTARAAEAASSAPENESAVCMLRQDFRGEDAAAAELLKMEHAAAALGSLADVASEALQDSQAAPEGAASEAGEPQEPASSKAPRSRSRKKRARVESSSKAGCEKLARVGGNCSAHGGGRSCGYSGCEKRARTRGMCSAHARAVATGELV</sequence>
<organism evidence="2 3">
    <name type="scientific">Hondaea fermentalgiana</name>
    <dbReference type="NCBI Taxonomy" id="2315210"/>
    <lineage>
        <taxon>Eukaryota</taxon>
        <taxon>Sar</taxon>
        <taxon>Stramenopiles</taxon>
        <taxon>Bigyra</taxon>
        <taxon>Labyrinthulomycetes</taxon>
        <taxon>Thraustochytrida</taxon>
        <taxon>Thraustochytriidae</taxon>
        <taxon>Hondaea</taxon>
    </lineage>
</organism>
<dbReference type="PANTHER" id="PTHR31827:SF1">
    <property type="entry name" value="EMB|CAB89363.1"/>
    <property type="match status" value="1"/>
</dbReference>